<dbReference type="GO" id="GO:0006313">
    <property type="term" value="P:DNA transposition"/>
    <property type="evidence" value="ECO:0007669"/>
    <property type="project" value="InterPro"/>
</dbReference>
<protein>
    <submittedName>
        <fullName evidence="2">Transposase</fullName>
    </submittedName>
</protein>
<dbReference type="Gene3D" id="3.30.70.1290">
    <property type="entry name" value="Transposase IS200-like"/>
    <property type="match status" value="1"/>
</dbReference>
<evidence type="ECO:0000313" key="3">
    <source>
        <dbReference type="Proteomes" id="UP000440004"/>
    </source>
</evidence>
<name>A0A6A7K796_9FIRM</name>
<gene>
    <name evidence="2" type="ORF">GC105_05565</name>
</gene>
<dbReference type="Gene3D" id="1.10.1750.10">
    <property type="match status" value="1"/>
</dbReference>
<dbReference type="PANTHER" id="PTHR34322">
    <property type="entry name" value="TRANSPOSASE, Y1_TNP DOMAIN-CONTAINING"/>
    <property type="match status" value="1"/>
</dbReference>
<dbReference type="EMBL" id="WHNX01000006">
    <property type="protein sequence ID" value="MPW25255.1"/>
    <property type="molecule type" value="Genomic_DNA"/>
</dbReference>
<dbReference type="InterPro" id="IPR036515">
    <property type="entry name" value="Transposase_17_sf"/>
</dbReference>
<dbReference type="SUPFAM" id="SSF143422">
    <property type="entry name" value="Transposase IS200-like"/>
    <property type="match status" value="1"/>
</dbReference>
<evidence type="ECO:0000259" key="1">
    <source>
        <dbReference type="SMART" id="SM01321"/>
    </source>
</evidence>
<evidence type="ECO:0000313" key="2">
    <source>
        <dbReference type="EMBL" id="MPW25255.1"/>
    </source>
</evidence>
<organism evidence="2 3">
    <name type="scientific">Alkalibaculum sporogenes</name>
    <dbReference type="NCBI Taxonomy" id="2655001"/>
    <lineage>
        <taxon>Bacteria</taxon>
        <taxon>Bacillati</taxon>
        <taxon>Bacillota</taxon>
        <taxon>Clostridia</taxon>
        <taxon>Eubacteriales</taxon>
        <taxon>Eubacteriaceae</taxon>
        <taxon>Alkalibaculum</taxon>
    </lineage>
</organism>
<dbReference type="InterPro" id="IPR010921">
    <property type="entry name" value="Trp_repressor/repl_initiator"/>
</dbReference>
<dbReference type="Pfam" id="PF01797">
    <property type="entry name" value="Y1_Tnp"/>
    <property type="match status" value="1"/>
</dbReference>
<dbReference type="SUPFAM" id="SSF48295">
    <property type="entry name" value="TrpR-like"/>
    <property type="match status" value="1"/>
</dbReference>
<sequence>MFWLNVLRIYIIIYPNTCLVVIVMPRVARRRNPENPHHVMCRSISEVTLFRNDSDKIKYLQLMALYCKKFKCSILAYCLMDTHVHIQLDPQGCDISKYMHGLNLCYAQYYNRKYKRRGPVFQGRFLSKVIDVDEHNLIVSAYIHNNPKNLPSYSDCVDTYCFSSYGIYLGKYHVDYGILNTNFILSQFSNNPDVTKTVYSDFVTSCNNVTQKQKQFEIIDSYTSKEHYEYRSERYIYYRDLTPRKVIETVAEVFNISTPDFIQIKYNHSVTSFKAISIFLMRCLRDYSYKDICKEVGNLTLLLIFVVEGLNLSYLNK</sequence>
<accession>A0A6A7K796</accession>
<proteinExistence type="predicted"/>
<dbReference type="AlphaFoldDB" id="A0A6A7K796"/>
<reference evidence="2 3" key="1">
    <citation type="submission" date="2019-10" db="EMBL/GenBank/DDBJ databases">
        <title>Alkalibaculum tamaniensis sp.nov., a new alkaliphilic acetogen, isolated on methoxylated aromatics from a mud volcano.</title>
        <authorList>
            <person name="Khomyakova M.A."/>
            <person name="Merkel A.Y."/>
            <person name="Bonch-Osmolovskaya E.A."/>
            <person name="Slobodkin A.I."/>
        </authorList>
    </citation>
    <scope>NUCLEOTIDE SEQUENCE [LARGE SCALE GENOMIC DNA]</scope>
    <source>
        <strain evidence="2 3">M08DMB</strain>
    </source>
</reference>
<dbReference type="Proteomes" id="UP000440004">
    <property type="component" value="Unassembled WGS sequence"/>
</dbReference>
<dbReference type="GO" id="GO:0043565">
    <property type="term" value="F:sequence-specific DNA binding"/>
    <property type="evidence" value="ECO:0007669"/>
    <property type="project" value="InterPro"/>
</dbReference>
<comment type="caution">
    <text evidence="2">The sequence shown here is derived from an EMBL/GenBank/DDBJ whole genome shotgun (WGS) entry which is preliminary data.</text>
</comment>
<dbReference type="PANTHER" id="PTHR34322:SF2">
    <property type="entry name" value="TRANSPOSASE IS200-LIKE DOMAIN-CONTAINING PROTEIN"/>
    <property type="match status" value="1"/>
</dbReference>
<dbReference type="GO" id="GO:0004803">
    <property type="term" value="F:transposase activity"/>
    <property type="evidence" value="ECO:0007669"/>
    <property type="project" value="InterPro"/>
</dbReference>
<feature type="domain" description="Transposase IS200-like" evidence="1">
    <location>
        <begin position="33"/>
        <end position="146"/>
    </location>
</feature>
<dbReference type="SMART" id="SM01321">
    <property type="entry name" value="Y1_Tnp"/>
    <property type="match status" value="1"/>
</dbReference>
<keyword evidence="3" id="KW-1185">Reference proteome</keyword>
<dbReference type="InterPro" id="IPR002686">
    <property type="entry name" value="Transposase_17"/>
</dbReference>